<reference evidence="1" key="1">
    <citation type="submission" date="2013-08" db="EMBL/GenBank/DDBJ databases">
        <authorList>
            <person name="Mendez C."/>
            <person name="Richter M."/>
            <person name="Ferrer M."/>
            <person name="Sanchez J."/>
        </authorList>
    </citation>
    <scope>NUCLEOTIDE SEQUENCE</scope>
</reference>
<accession>T1B1G3</accession>
<protein>
    <submittedName>
        <fullName evidence="1">Uncharacterized protein</fullName>
    </submittedName>
</protein>
<gene>
    <name evidence="1" type="ORF">B1A_14149</name>
</gene>
<evidence type="ECO:0000313" key="1">
    <source>
        <dbReference type="EMBL" id="EQD48180.1"/>
    </source>
</evidence>
<dbReference type="AlphaFoldDB" id="T1B1G3"/>
<sequence length="75" mass="8785">MRKKNVTISVNYRLNFDAERHCGYIKVYHGTDVNYDEDFELYLELLTCGLNEIEVESRAAKLISEIENRNIDVSI</sequence>
<comment type="caution">
    <text evidence="1">The sequence shown here is derived from an EMBL/GenBank/DDBJ whole genome shotgun (WGS) entry which is preliminary data.</text>
</comment>
<proteinExistence type="predicted"/>
<organism evidence="1">
    <name type="scientific">mine drainage metagenome</name>
    <dbReference type="NCBI Taxonomy" id="410659"/>
    <lineage>
        <taxon>unclassified sequences</taxon>
        <taxon>metagenomes</taxon>
        <taxon>ecological metagenomes</taxon>
    </lineage>
</organism>
<name>T1B1G3_9ZZZZ</name>
<dbReference type="EMBL" id="AUZX01010381">
    <property type="protein sequence ID" value="EQD48180.1"/>
    <property type="molecule type" value="Genomic_DNA"/>
</dbReference>
<reference evidence="1" key="2">
    <citation type="journal article" date="2014" name="ISME J.">
        <title>Microbial stratification in low pH oxic and suboxic macroscopic growths along an acid mine drainage.</title>
        <authorList>
            <person name="Mendez-Garcia C."/>
            <person name="Mesa V."/>
            <person name="Sprenger R.R."/>
            <person name="Richter M."/>
            <person name="Diez M.S."/>
            <person name="Solano J."/>
            <person name="Bargiela R."/>
            <person name="Golyshina O.V."/>
            <person name="Manteca A."/>
            <person name="Ramos J.L."/>
            <person name="Gallego J.R."/>
            <person name="Llorente I."/>
            <person name="Martins Dos Santos V.A."/>
            <person name="Jensen O.N."/>
            <person name="Pelaez A.I."/>
            <person name="Sanchez J."/>
            <person name="Ferrer M."/>
        </authorList>
    </citation>
    <scope>NUCLEOTIDE SEQUENCE</scope>
</reference>